<dbReference type="RefSeq" id="WP_023392939.1">
    <property type="nucleotide sequence ID" value="NZ_ASGZ01000004.1"/>
</dbReference>
<dbReference type="Pfam" id="PF23420">
    <property type="entry name" value="DUF7108_C"/>
    <property type="match status" value="1"/>
</dbReference>
<keyword evidence="5" id="KW-1185">Reference proteome</keyword>
<dbReference type="EMBL" id="ASGZ01000004">
    <property type="protein sequence ID" value="ESP89896.1"/>
    <property type="molecule type" value="Genomic_DNA"/>
</dbReference>
<feature type="domain" description="DUF7108" evidence="3">
    <location>
        <begin position="132"/>
        <end position="219"/>
    </location>
</feature>
<dbReference type="eggNOG" id="arCOG04769">
    <property type="taxonomic scope" value="Archaea"/>
</dbReference>
<dbReference type="AlphaFoldDB" id="V4GXL6"/>
<dbReference type="InterPro" id="IPR056494">
    <property type="entry name" value="DUF7108_C"/>
</dbReference>
<gene>
    <name evidence="4" type="ORF">K933_01702</name>
</gene>
<evidence type="ECO:0008006" key="6">
    <source>
        <dbReference type="Google" id="ProtNLM"/>
    </source>
</evidence>
<feature type="compositionally biased region" description="Acidic residues" evidence="1">
    <location>
        <begin position="1"/>
        <end position="12"/>
    </location>
</feature>
<dbReference type="Pfam" id="PF23418">
    <property type="entry name" value="DUF7108"/>
    <property type="match status" value="1"/>
</dbReference>
<reference evidence="4 5" key="1">
    <citation type="journal article" date="2013" name="Genome Announc.">
        <title>Draft Genome Sequence of 'Candidatus Halobonum tyrrellensis' Strain G22, Isolated from the Hypersaline Waters of Lake Tyrrell, Australia.</title>
        <authorList>
            <person name="Ugalde J.A."/>
            <person name="Narasingarao P."/>
            <person name="Kuo S."/>
            <person name="Podell S."/>
            <person name="Allen E.E."/>
        </authorList>
    </citation>
    <scope>NUCLEOTIDE SEQUENCE [LARGE SCALE GENOMIC DNA]</scope>
    <source>
        <strain evidence="4 5">G22</strain>
    </source>
</reference>
<organism evidence="4 5">
    <name type="scientific">Candidatus Halobonum tyrrellensis G22</name>
    <dbReference type="NCBI Taxonomy" id="1324957"/>
    <lineage>
        <taxon>Archaea</taxon>
        <taxon>Methanobacteriati</taxon>
        <taxon>Methanobacteriota</taxon>
        <taxon>Stenosarchaea group</taxon>
        <taxon>Halobacteria</taxon>
        <taxon>Halobacteriales</taxon>
        <taxon>Haloferacaceae</taxon>
        <taxon>Candidatus Halobonum</taxon>
    </lineage>
</organism>
<sequence length="222" mass="24414">MTPDDTDVDIDTDGARPDDHPAAGADAGTAGESDSDSESEPEPELPEAVVEAAERLTRLARRAVDDGEAAAYRADRDERLADHGFVARVREADDTLVLHPEEWVEGGTARVDRIDDTARAVERPLSGAGDPDDWTEVERHNAALVERVAEEHGEPHTANARAFAEFMSNHYARPVEEARADELSEFLTEYYPRNAWPSEEQREAVDASLRHLFAAADTPFPS</sequence>
<dbReference type="Proteomes" id="UP000017840">
    <property type="component" value="Unassembled WGS sequence"/>
</dbReference>
<feature type="domain" description="DUF7108" evidence="2">
    <location>
        <begin position="44"/>
        <end position="127"/>
    </location>
</feature>
<name>V4GXL6_9EURY</name>
<comment type="caution">
    <text evidence="4">The sequence shown here is derived from an EMBL/GenBank/DDBJ whole genome shotgun (WGS) entry which is preliminary data.</text>
</comment>
<accession>V4GXL6</accession>
<feature type="compositionally biased region" description="Low complexity" evidence="1">
    <location>
        <begin position="22"/>
        <end position="32"/>
    </location>
</feature>
<feature type="compositionally biased region" description="Acidic residues" evidence="1">
    <location>
        <begin position="33"/>
        <end position="45"/>
    </location>
</feature>
<protein>
    <recommendedName>
        <fullName evidence="6">RnhA operon protein</fullName>
    </recommendedName>
</protein>
<dbReference type="InterPro" id="IPR055532">
    <property type="entry name" value="DUF7108_N"/>
</dbReference>
<evidence type="ECO:0000259" key="2">
    <source>
        <dbReference type="Pfam" id="PF23418"/>
    </source>
</evidence>
<dbReference type="STRING" id="1324957.K933_01702"/>
<proteinExistence type="predicted"/>
<evidence type="ECO:0000313" key="4">
    <source>
        <dbReference type="EMBL" id="ESP89896.1"/>
    </source>
</evidence>
<feature type="region of interest" description="Disordered" evidence="1">
    <location>
        <begin position="1"/>
        <end position="48"/>
    </location>
</feature>
<dbReference type="PATRIC" id="fig|1324957.4.peg.353"/>
<evidence type="ECO:0000313" key="5">
    <source>
        <dbReference type="Proteomes" id="UP000017840"/>
    </source>
</evidence>
<evidence type="ECO:0000256" key="1">
    <source>
        <dbReference type="SAM" id="MobiDB-lite"/>
    </source>
</evidence>
<evidence type="ECO:0000259" key="3">
    <source>
        <dbReference type="Pfam" id="PF23420"/>
    </source>
</evidence>